<sequence length="579" mass="64909">MEELGGGLSREYLDWTVPIDKFITMDDEFGVPLARKLSAKIAGRFLSRKRPKSNDMDVKGASDTDECVNNTVCDSHGFCDNTPGSFRCLCYQGFQAPQDGQGCVDVNECELLSGVCGEAFCENVEGSFLCVCADESQEYSPMTGQCRSRASRVLDVDQPKEEKKECYYNLNDASLCDNVLAPNVTKQECCCTSGAGWGDNCEIFPCPVLGTAEFMEMCPRGKGFVPTGESSYNIGGENYKDADECLLFGQEICKNGFCLNTQPGYECYCKQGTYYDPVKLQCFDMDECQDPSSCIDGQCVNTEGSYNCFCTHPMVLDASEKRCIRPTESNEQIEETDVYQDLCWEHLSDEYVCSRPLVGKQTTYTECCCLYGEAWGMQCALCPTKDSDDYAQLCNIPVTGRRRPYGRDALVDFSEQYSPEPDPYFIQDHDYAQLCNIPVTGRRRPYGRDALVDFSEQYSPEPDPYFIQDRYLNSFEELQAEECGILNGCENGRCVRVQEGYTCDCFDGYHLDTARMTCVDVNECDELNNRMSLCKNAKCINTEGSYKCLCLPGYVPSDKPNYCTPLNTALNLEKDGDLE</sequence>
<evidence type="ECO:0000256" key="11">
    <source>
        <dbReference type="PROSITE-ProRule" id="PRU00076"/>
    </source>
</evidence>
<feature type="domain" description="EGF-like" evidence="12">
    <location>
        <begin position="63"/>
        <end position="100"/>
    </location>
</feature>
<dbReference type="PANTHER" id="PTHR47333:SF4">
    <property type="entry name" value="EGF-LIKE DOMAIN-CONTAINING PROTEIN"/>
    <property type="match status" value="1"/>
</dbReference>
<dbReference type="CDD" id="cd00054">
    <property type="entry name" value="EGF_CA"/>
    <property type="match status" value="3"/>
</dbReference>
<dbReference type="GO" id="GO:0005509">
    <property type="term" value="F:calcium ion binding"/>
    <property type="evidence" value="ECO:0007669"/>
    <property type="project" value="InterPro"/>
</dbReference>
<keyword evidence="10" id="KW-0379">Hydroxylation</keyword>
<dbReference type="InterPro" id="IPR052080">
    <property type="entry name" value="vWF_C/EGF_Fibrillin"/>
</dbReference>
<dbReference type="InterPro" id="IPR036773">
    <property type="entry name" value="TB_dom_sf"/>
</dbReference>
<organism evidence="14 15">
    <name type="scientific">Fukomys damarensis</name>
    <name type="common">Damaraland mole rat</name>
    <name type="synonym">Cryptomys damarensis</name>
    <dbReference type="NCBI Taxonomy" id="885580"/>
    <lineage>
        <taxon>Eukaryota</taxon>
        <taxon>Metazoa</taxon>
        <taxon>Chordata</taxon>
        <taxon>Craniata</taxon>
        <taxon>Vertebrata</taxon>
        <taxon>Euteleostomi</taxon>
        <taxon>Mammalia</taxon>
        <taxon>Eutheria</taxon>
        <taxon>Euarchontoglires</taxon>
        <taxon>Glires</taxon>
        <taxon>Rodentia</taxon>
        <taxon>Hystricomorpha</taxon>
        <taxon>Bathyergidae</taxon>
        <taxon>Fukomys</taxon>
    </lineage>
</organism>
<comment type="caution">
    <text evidence="11">Lacks conserved residue(s) required for the propagation of feature annotation.</text>
</comment>
<dbReference type="SUPFAM" id="SSF57184">
    <property type="entry name" value="Growth factor receptor domain"/>
    <property type="match status" value="1"/>
</dbReference>
<dbReference type="InterPro" id="IPR000742">
    <property type="entry name" value="EGF"/>
</dbReference>
<dbReference type="Pfam" id="PF07645">
    <property type="entry name" value="EGF_CA"/>
    <property type="match status" value="5"/>
</dbReference>
<dbReference type="Pfam" id="PF00008">
    <property type="entry name" value="EGF"/>
    <property type="match status" value="1"/>
</dbReference>
<evidence type="ECO:0000256" key="1">
    <source>
        <dbReference type="ARBA" id="ARBA00004498"/>
    </source>
</evidence>
<evidence type="ECO:0000256" key="5">
    <source>
        <dbReference type="ARBA" id="ARBA00022553"/>
    </source>
</evidence>
<evidence type="ECO:0000259" key="13">
    <source>
        <dbReference type="PROSITE" id="PS51364"/>
    </source>
</evidence>
<dbReference type="FunFam" id="3.90.290.10:FF:000004">
    <property type="entry name" value="latent-transforming growth factor beta-binding protein 1 isoform X1"/>
    <property type="match status" value="1"/>
</dbReference>
<dbReference type="InterPro" id="IPR000152">
    <property type="entry name" value="EGF-type_Asp/Asn_hydroxyl_site"/>
</dbReference>
<keyword evidence="4 11" id="KW-0245">EGF-like domain</keyword>
<protein>
    <submittedName>
        <fullName evidence="14">Latent-transforming growth factor beta-binding protein 1</fullName>
    </submittedName>
</protein>
<dbReference type="Gene3D" id="3.90.290.10">
    <property type="entry name" value="TGF-beta binding (TB) domain"/>
    <property type="match status" value="2"/>
</dbReference>
<dbReference type="InterPro" id="IPR009030">
    <property type="entry name" value="Growth_fac_rcpt_cys_sf"/>
</dbReference>
<dbReference type="PROSITE" id="PS50026">
    <property type="entry name" value="EGF_3"/>
    <property type="match status" value="2"/>
</dbReference>
<keyword evidence="8" id="KW-1015">Disulfide bond</keyword>
<dbReference type="Gene3D" id="2.10.25.10">
    <property type="entry name" value="Laminin"/>
    <property type="match status" value="6"/>
</dbReference>
<accession>A0A091E1I4</accession>
<dbReference type="PROSITE" id="PS00010">
    <property type="entry name" value="ASX_HYDROXYL"/>
    <property type="match status" value="3"/>
</dbReference>
<dbReference type="InterPro" id="IPR049883">
    <property type="entry name" value="NOTCH1_EGF-like"/>
</dbReference>
<keyword evidence="5" id="KW-0597">Phosphoprotein</keyword>
<comment type="subcellular location">
    <subcellularLocation>
        <location evidence="1">Secreted</location>
        <location evidence="1">Extracellular space</location>
        <location evidence="1">Extracellular matrix</location>
    </subcellularLocation>
</comment>
<evidence type="ECO:0000259" key="12">
    <source>
        <dbReference type="PROSITE" id="PS50026"/>
    </source>
</evidence>
<evidence type="ECO:0000256" key="3">
    <source>
        <dbReference type="ARBA" id="ARBA00022530"/>
    </source>
</evidence>
<evidence type="ECO:0000256" key="4">
    <source>
        <dbReference type="ARBA" id="ARBA00022536"/>
    </source>
</evidence>
<keyword evidence="15" id="KW-1185">Reference proteome</keyword>
<dbReference type="PANTHER" id="PTHR47333">
    <property type="entry name" value="VON WILLEBRAND FACTOR C AND EGF DOMAIN-CONTAINING PROTEIN"/>
    <property type="match status" value="1"/>
</dbReference>
<keyword evidence="7" id="KW-0677">Repeat</keyword>
<proteinExistence type="predicted"/>
<dbReference type="InterPro" id="IPR018097">
    <property type="entry name" value="EGF_Ca-bd_CS"/>
</dbReference>
<dbReference type="FunFam" id="2.10.25.10:FF:000056">
    <property type="entry name" value="Latent-transforming growth factor beta-binding protein 3 isoform 2"/>
    <property type="match status" value="1"/>
</dbReference>
<reference evidence="14 15" key="1">
    <citation type="submission" date="2013-11" db="EMBL/GenBank/DDBJ databases">
        <title>The Damaraland mole rat (Fukomys damarensis) genome and evolution of African mole rats.</title>
        <authorList>
            <person name="Gladyshev V.N."/>
            <person name="Fang X."/>
        </authorList>
    </citation>
    <scope>NUCLEOTIDE SEQUENCE [LARGE SCALE GENOMIC DNA]</scope>
    <source>
        <tissue evidence="14">Liver</tissue>
    </source>
</reference>
<dbReference type="EMBL" id="KN121053">
    <property type="protein sequence ID" value="KFO37177.1"/>
    <property type="molecule type" value="Genomic_DNA"/>
</dbReference>
<dbReference type="AlphaFoldDB" id="A0A091E1I4"/>
<dbReference type="InterPro" id="IPR001881">
    <property type="entry name" value="EGF-like_Ca-bd_dom"/>
</dbReference>
<dbReference type="InterPro" id="IPR017878">
    <property type="entry name" value="TB_dom"/>
</dbReference>
<evidence type="ECO:0000256" key="8">
    <source>
        <dbReference type="ARBA" id="ARBA00023157"/>
    </source>
</evidence>
<evidence type="ECO:0000256" key="2">
    <source>
        <dbReference type="ARBA" id="ARBA00022525"/>
    </source>
</evidence>
<dbReference type="SUPFAM" id="SSF57581">
    <property type="entry name" value="TB module/8-cys domain"/>
    <property type="match status" value="2"/>
</dbReference>
<keyword evidence="3" id="KW-0272">Extracellular matrix</keyword>
<feature type="domain" description="TB" evidence="13">
    <location>
        <begin position="341"/>
        <end position="394"/>
    </location>
</feature>
<dbReference type="FunFam" id="3.90.290.10:FF:000012">
    <property type="entry name" value="latent-transforming growth factor beta-binding protein 1 isoform X2"/>
    <property type="match status" value="1"/>
</dbReference>
<evidence type="ECO:0000256" key="6">
    <source>
        <dbReference type="ARBA" id="ARBA00022729"/>
    </source>
</evidence>
<dbReference type="SUPFAM" id="SSF57196">
    <property type="entry name" value="EGF/Laminin"/>
    <property type="match status" value="3"/>
</dbReference>
<name>A0A091E1I4_FUKDA</name>
<feature type="domain" description="EGF-like" evidence="12">
    <location>
        <begin position="520"/>
        <end position="564"/>
    </location>
</feature>
<keyword evidence="9" id="KW-0325">Glycoprotein</keyword>
<dbReference type="SMART" id="SM00179">
    <property type="entry name" value="EGF_CA"/>
    <property type="match status" value="6"/>
</dbReference>
<dbReference type="FunFam" id="2.10.25.10:FF:000046">
    <property type="entry name" value="Latent-transforming growth factor beta-binding protein 1 isoform x2"/>
    <property type="match status" value="1"/>
</dbReference>
<keyword evidence="6" id="KW-0732">Signal</keyword>
<evidence type="ECO:0000313" key="15">
    <source>
        <dbReference type="Proteomes" id="UP000028990"/>
    </source>
</evidence>
<dbReference type="PROSITE" id="PS01186">
    <property type="entry name" value="EGF_2"/>
    <property type="match status" value="1"/>
</dbReference>
<dbReference type="FunFam" id="2.10.25.10:FF:000077">
    <property type="entry name" value="Latent-transforming growth factor beta-binding protein 3 isoform 1"/>
    <property type="match status" value="1"/>
</dbReference>
<dbReference type="PROSITE" id="PS51364">
    <property type="entry name" value="TB"/>
    <property type="match status" value="2"/>
</dbReference>
<dbReference type="PROSITE" id="PS01187">
    <property type="entry name" value="EGF_CA"/>
    <property type="match status" value="3"/>
</dbReference>
<evidence type="ECO:0000256" key="9">
    <source>
        <dbReference type="ARBA" id="ARBA00023180"/>
    </source>
</evidence>
<dbReference type="FunFam" id="2.10.25.10:FF:000014">
    <property type="entry name" value="Latent-transforming growth factor beta-binding protein 3"/>
    <property type="match status" value="1"/>
</dbReference>
<evidence type="ECO:0000256" key="10">
    <source>
        <dbReference type="ARBA" id="ARBA00023278"/>
    </source>
</evidence>
<dbReference type="Pfam" id="PF00683">
    <property type="entry name" value="TB"/>
    <property type="match status" value="2"/>
</dbReference>
<evidence type="ECO:0000256" key="7">
    <source>
        <dbReference type="ARBA" id="ARBA00022737"/>
    </source>
</evidence>
<dbReference type="Proteomes" id="UP000028990">
    <property type="component" value="Unassembled WGS sequence"/>
</dbReference>
<dbReference type="SMART" id="SM00181">
    <property type="entry name" value="EGF"/>
    <property type="match status" value="6"/>
</dbReference>
<dbReference type="FunFam" id="2.10.25.10:FF:000115">
    <property type="entry name" value="latent-transforming growth factor beta-binding protein 4 isoform X2"/>
    <property type="match status" value="1"/>
</dbReference>
<feature type="domain" description="TB" evidence="13">
    <location>
        <begin position="164"/>
        <end position="218"/>
    </location>
</feature>
<evidence type="ECO:0000313" key="14">
    <source>
        <dbReference type="EMBL" id="KFO37177.1"/>
    </source>
</evidence>
<keyword evidence="2" id="KW-0964">Secreted</keyword>
<gene>
    <name evidence="14" type="ORF">H920_01412</name>
</gene>